<evidence type="ECO:0000256" key="1">
    <source>
        <dbReference type="ARBA" id="ARBA00022722"/>
    </source>
</evidence>
<organism evidence="5 6">
    <name type="scientific">Sulfurimonas paralvinellae</name>
    <dbReference type="NCBI Taxonomy" id="317658"/>
    <lineage>
        <taxon>Bacteria</taxon>
        <taxon>Pseudomonadati</taxon>
        <taxon>Campylobacterota</taxon>
        <taxon>Epsilonproteobacteria</taxon>
        <taxon>Campylobacterales</taxon>
        <taxon>Sulfurimonadaceae</taxon>
        <taxon>Sulfurimonas</taxon>
    </lineage>
</organism>
<feature type="domain" description="Exonuclease" evidence="4">
    <location>
        <begin position="1"/>
        <end position="178"/>
    </location>
</feature>
<dbReference type="SUPFAM" id="SSF53098">
    <property type="entry name" value="Ribonuclease H-like"/>
    <property type="match status" value="1"/>
</dbReference>
<dbReference type="KEGG" id="spal:FM071_07545"/>
<dbReference type="GO" id="GO:0008408">
    <property type="term" value="F:3'-5' exonuclease activity"/>
    <property type="evidence" value="ECO:0007669"/>
    <property type="project" value="TreeGrafter"/>
</dbReference>
<dbReference type="GO" id="GO:0006259">
    <property type="term" value="P:DNA metabolic process"/>
    <property type="evidence" value="ECO:0007669"/>
    <property type="project" value="UniProtKB-ARBA"/>
</dbReference>
<dbReference type="PANTHER" id="PTHR30231">
    <property type="entry name" value="DNA POLYMERASE III SUBUNIT EPSILON"/>
    <property type="match status" value="1"/>
</dbReference>
<dbReference type="Pfam" id="PF00929">
    <property type="entry name" value="RNase_T"/>
    <property type="match status" value="1"/>
</dbReference>
<dbReference type="AlphaFoldDB" id="A0A7M1BBI1"/>
<dbReference type="SMART" id="SM00479">
    <property type="entry name" value="EXOIII"/>
    <property type="match status" value="1"/>
</dbReference>
<reference evidence="5 6" key="1">
    <citation type="submission" date="2019-07" db="EMBL/GenBank/DDBJ databases">
        <title>Sulfurimonas paralvinellae sp. nov., a novel mesophilic, hydrogen- and sulfur-oxidizing chemolithoautotroph within the Epsilonproteo- bacteria isolated from a deep-sea hydrothermal vent polychaete nest, reclassification of Thiomicrospira denitrificans as Sulfurimonas denitrificans comb. nov. and emended description of the genus Sulfurimonas.</title>
        <authorList>
            <person name="Wang S."/>
            <person name="Jiang L."/>
            <person name="Shao Z."/>
        </authorList>
    </citation>
    <scope>NUCLEOTIDE SEQUENCE [LARGE SCALE GENOMIC DNA]</scope>
    <source>
        <strain evidence="5 6">GO25</strain>
    </source>
</reference>
<gene>
    <name evidence="5" type="ORF">FM071_07545</name>
</gene>
<dbReference type="RefSeq" id="WP_193110342.1">
    <property type="nucleotide sequence ID" value="NZ_CP041406.1"/>
</dbReference>
<evidence type="ECO:0000313" key="6">
    <source>
        <dbReference type="Proteomes" id="UP000593580"/>
    </source>
</evidence>
<name>A0A7M1BBI1_9BACT</name>
<dbReference type="CDD" id="cd06127">
    <property type="entry name" value="DEDDh"/>
    <property type="match status" value="1"/>
</dbReference>
<keyword evidence="2" id="KW-0378">Hydrolase</keyword>
<keyword evidence="3 5" id="KW-0269">Exonuclease</keyword>
<dbReference type="InterPro" id="IPR013520">
    <property type="entry name" value="Ribonucl_H"/>
</dbReference>
<dbReference type="Proteomes" id="UP000593580">
    <property type="component" value="Chromosome"/>
</dbReference>
<accession>A0A7M1BBI1</accession>
<dbReference type="Gene3D" id="3.30.420.10">
    <property type="entry name" value="Ribonuclease H-like superfamily/Ribonuclease H"/>
    <property type="match status" value="1"/>
</dbReference>
<evidence type="ECO:0000313" key="5">
    <source>
        <dbReference type="EMBL" id="QOP46152.1"/>
    </source>
</evidence>
<keyword evidence="6" id="KW-1185">Reference proteome</keyword>
<dbReference type="EMBL" id="CP041406">
    <property type="protein sequence ID" value="QOP46152.1"/>
    <property type="molecule type" value="Genomic_DNA"/>
</dbReference>
<dbReference type="PANTHER" id="PTHR30231:SF4">
    <property type="entry name" value="PROTEIN NEN2"/>
    <property type="match status" value="1"/>
</dbReference>
<dbReference type="InterPro" id="IPR046768">
    <property type="entry name" value="ExoX-like_C"/>
</dbReference>
<evidence type="ECO:0000256" key="3">
    <source>
        <dbReference type="ARBA" id="ARBA00022839"/>
    </source>
</evidence>
<protein>
    <submittedName>
        <fullName evidence="5">3'-5' exonuclease</fullName>
    </submittedName>
</protein>
<dbReference type="GO" id="GO:0003676">
    <property type="term" value="F:nucleic acid binding"/>
    <property type="evidence" value="ECO:0007669"/>
    <property type="project" value="InterPro"/>
</dbReference>
<evidence type="ECO:0000259" key="4">
    <source>
        <dbReference type="SMART" id="SM00479"/>
    </source>
</evidence>
<dbReference type="Pfam" id="PF20600">
    <property type="entry name" value="ExoX-like_C"/>
    <property type="match status" value="1"/>
</dbReference>
<keyword evidence="1" id="KW-0540">Nuclease</keyword>
<sequence>MLIFLDIETTGYEKEDKICSLGMLCFEDEKCVSSHYELVNEGKKIPPSASALHNITNEMIAKKPALRESESYAFLEQHNREENTIIVHNMAFVLDKLQDVGLIWHGKIIDTLKVVKHLIPECEVFTLEFLHYELKLYKNEAKLKEECGIKDALISHHALSDAAVIKLLFDYLTQMTTLEEMNRLSFENVLLEKFSFGKYSGRYIEDIAINDRGYLMWMLHLENLDDDLRYSIEYYLEG</sequence>
<dbReference type="InterPro" id="IPR036397">
    <property type="entry name" value="RNaseH_sf"/>
</dbReference>
<proteinExistence type="predicted"/>
<dbReference type="InterPro" id="IPR012337">
    <property type="entry name" value="RNaseH-like_sf"/>
</dbReference>
<evidence type="ECO:0000256" key="2">
    <source>
        <dbReference type="ARBA" id="ARBA00022801"/>
    </source>
</evidence>